<evidence type="ECO:0008006" key="4">
    <source>
        <dbReference type="Google" id="ProtNLM"/>
    </source>
</evidence>
<sequence length="80" mass="10213">MDLRQKNQAKRTDESFTLKDRLNEELFAKLKEKKREWERQEQRRKEEEEARKREERRKREEQKTFAELLNESDLDWRNFK</sequence>
<dbReference type="EMBL" id="LXMA01000001">
    <property type="protein sequence ID" value="OAT74679.1"/>
    <property type="molecule type" value="Genomic_DNA"/>
</dbReference>
<dbReference type="InterPro" id="IPR024980">
    <property type="entry name" value="DUF3886"/>
</dbReference>
<protein>
    <recommendedName>
        <fullName evidence="4">DUF3886 domain-containing protein</fullName>
    </recommendedName>
</protein>
<accession>A0A1B7KX31</accession>
<name>A0A1B7KX31_PARTM</name>
<organism evidence="2 3">
    <name type="scientific">Parageobacillus thermoglucosidasius</name>
    <name type="common">Geobacillus thermoglucosidasius</name>
    <dbReference type="NCBI Taxonomy" id="1426"/>
    <lineage>
        <taxon>Bacteria</taxon>
        <taxon>Bacillati</taxon>
        <taxon>Bacillota</taxon>
        <taxon>Bacilli</taxon>
        <taxon>Bacillales</taxon>
        <taxon>Anoxybacillaceae</taxon>
        <taxon>Parageobacillus</taxon>
    </lineage>
</organism>
<dbReference type="RefSeq" id="WP_064549993.1">
    <property type="nucleotide sequence ID" value="NZ_LXMA01000001.1"/>
</dbReference>
<reference evidence="3" key="1">
    <citation type="submission" date="2016-05" db="EMBL/GenBank/DDBJ databases">
        <authorList>
            <person name="Wang W."/>
            <person name="Zhu L."/>
        </authorList>
    </citation>
    <scope>NUCLEOTIDE SEQUENCE [LARGE SCALE GENOMIC DNA]</scope>
    <source>
        <strain evidence="3">W-2</strain>
    </source>
</reference>
<comment type="caution">
    <text evidence="2">The sequence shown here is derived from an EMBL/GenBank/DDBJ whole genome shotgun (WGS) entry which is preliminary data.</text>
</comment>
<dbReference type="AlphaFoldDB" id="A0A1B7KX31"/>
<gene>
    <name evidence="2" type="ORF">A7K69_02910</name>
</gene>
<evidence type="ECO:0000256" key="1">
    <source>
        <dbReference type="SAM" id="MobiDB-lite"/>
    </source>
</evidence>
<dbReference type="Proteomes" id="UP000078290">
    <property type="component" value="Unassembled WGS sequence"/>
</dbReference>
<proteinExistence type="predicted"/>
<dbReference type="OrthoDB" id="2974485at2"/>
<evidence type="ECO:0000313" key="3">
    <source>
        <dbReference type="Proteomes" id="UP000078290"/>
    </source>
</evidence>
<evidence type="ECO:0000313" key="2">
    <source>
        <dbReference type="EMBL" id="OAT74679.1"/>
    </source>
</evidence>
<feature type="region of interest" description="Disordered" evidence="1">
    <location>
        <begin position="34"/>
        <end position="62"/>
    </location>
</feature>
<dbReference type="Pfam" id="PF13025">
    <property type="entry name" value="DUF3886"/>
    <property type="match status" value="1"/>
</dbReference>